<reference evidence="2" key="1">
    <citation type="journal article" date="2014" name="Int. J. Syst. Evol. Microbiol.">
        <title>Complete genome sequence of Corynebacterium casei LMG S-19264T (=DSM 44701T), isolated from a smear-ripened cheese.</title>
        <authorList>
            <consortium name="US DOE Joint Genome Institute (JGI-PGF)"/>
            <person name="Walter F."/>
            <person name="Albersmeier A."/>
            <person name="Kalinowski J."/>
            <person name="Ruckert C."/>
        </authorList>
    </citation>
    <scope>NUCLEOTIDE SEQUENCE</scope>
    <source>
        <strain evidence="2">VKM B-2789</strain>
    </source>
</reference>
<dbReference type="Proteomes" id="UP001143330">
    <property type="component" value="Unassembled WGS sequence"/>
</dbReference>
<comment type="caution">
    <text evidence="2">The sequence shown here is derived from an EMBL/GenBank/DDBJ whole genome shotgun (WGS) entry which is preliminary data.</text>
</comment>
<feature type="chain" id="PRO_5040733285" description="DUF2950 domain-containing protein" evidence="1">
    <location>
        <begin position="22"/>
        <end position="304"/>
    </location>
</feature>
<dbReference type="Pfam" id="PF11453">
    <property type="entry name" value="DUF2950"/>
    <property type="match status" value="1"/>
</dbReference>
<dbReference type="EMBL" id="BSFM01000012">
    <property type="protein sequence ID" value="GLK84268.1"/>
    <property type="molecule type" value="Genomic_DNA"/>
</dbReference>
<feature type="signal peptide" evidence="1">
    <location>
        <begin position="1"/>
        <end position="21"/>
    </location>
</feature>
<dbReference type="AlphaFoldDB" id="A0A9W6NB28"/>
<keyword evidence="1" id="KW-0732">Signal</keyword>
<keyword evidence="3" id="KW-1185">Reference proteome</keyword>
<proteinExistence type="predicted"/>
<reference evidence="2" key="2">
    <citation type="submission" date="2023-01" db="EMBL/GenBank/DDBJ databases">
        <authorList>
            <person name="Sun Q."/>
            <person name="Evtushenko L."/>
        </authorList>
    </citation>
    <scope>NUCLEOTIDE SEQUENCE</scope>
    <source>
        <strain evidence="2">VKM B-2789</strain>
    </source>
</reference>
<protein>
    <recommendedName>
        <fullName evidence="4">DUF2950 domain-containing protein</fullName>
    </recommendedName>
</protein>
<organism evidence="2 3">
    <name type="scientific">Ancylobacter defluvii</name>
    <dbReference type="NCBI Taxonomy" id="1282440"/>
    <lineage>
        <taxon>Bacteria</taxon>
        <taxon>Pseudomonadati</taxon>
        <taxon>Pseudomonadota</taxon>
        <taxon>Alphaproteobacteria</taxon>
        <taxon>Hyphomicrobiales</taxon>
        <taxon>Xanthobacteraceae</taxon>
        <taxon>Ancylobacter</taxon>
    </lineage>
</organism>
<gene>
    <name evidence="2" type="ORF">GCM10017653_23380</name>
</gene>
<evidence type="ECO:0000313" key="3">
    <source>
        <dbReference type="Proteomes" id="UP001143330"/>
    </source>
</evidence>
<name>A0A9W6NB28_9HYPH</name>
<dbReference type="InterPro" id="IPR021556">
    <property type="entry name" value="DUF2950"/>
</dbReference>
<accession>A0A9W6NB28</accession>
<dbReference type="RefSeq" id="WP_213358557.1">
    <property type="nucleotide sequence ID" value="NZ_BSFM01000012.1"/>
</dbReference>
<evidence type="ECO:0008006" key="4">
    <source>
        <dbReference type="Google" id="ProtNLM"/>
    </source>
</evidence>
<evidence type="ECO:0000313" key="2">
    <source>
        <dbReference type="EMBL" id="GLK84268.1"/>
    </source>
</evidence>
<evidence type="ECO:0000256" key="1">
    <source>
        <dbReference type="SAM" id="SignalP"/>
    </source>
</evidence>
<sequence length="304" mass="33205">MRHYRTSLLAGSLFGAVLALTQPLAAQQSFPTPEAAAAALVETARQSGHEQLDNIFGSGASDLLVSGDEKADRQRLDAFLDLATKGVSVVDGPDGEKVLAFGTVGWRFPIPLKQTGGAWSFDLAAGRQEVLDREIGRNEITAIGACADYVAAQKEYFASLHDDQPVQQYARRFISTPGRHDGLYWAPETPDDRSPLGDRIAAAALERVAETGKPRAYNGYIYRILTRQGREAPGGAYSYMVNGRLLAGFAMLAYPERWQETGIMTFLCDQRGQVYERNLGRQTASVAAKIDVFDPGKEWTRVGD</sequence>